<dbReference type="EMBL" id="CAXAMM010009746">
    <property type="protein sequence ID" value="CAK9021255.1"/>
    <property type="molecule type" value="Genomic_DNA"/>
</dbReference>
<organism evidence="2 3">
    <name type="scientific">Durusdinium trenchii</name>
    <dbReference type="NCBI Taxonomy" id="1381693"/>
    <lineage>
        <taxon>Eukaryota</taxon>
        <taxon>Sar</taxon>
        <taxon>Alveolata</taxon>
        <taxon>Dinophyceae</taxon>
        <taxon>Suessiales</taxon>
        <taxon>Symbiodiniaceae</taxon>
        <taxon>Durusdinium</taxon>
    </lineage>
</organism>
<protein>
    <submittedName>
        <fullName evidence="2">Uncharacterized protein</fullName>
    </submittedName>
</protein>
<evidence type="ECO:0000256" key="1">
    <source>
        <dbReference type="SAM" id="SignalP"/>
    </source>
</evidence>
<gene>
    <name evidence="2" type="ORF">SCF082_LOCUS15260</name>
</gene>
<proteinExistence type="predicted"/>
<accession>A0ABP0K393</accession>
<keyword evidence="3" id="KW-1185">Reference proteome</keyword>
<keyword evidence="1" id="KW-0732">Signal</keyword>
<name>A0ABP0K393_9DINO</name>
<evidence type="ECO:0000313" key="2">
    <source>
        <dbReference type="EMBL" id="CAK9021255.1"/>
    </source>
</evidence>
<comment type="caution">
    <text evidence="2">The sequence shown here is derived from an EMBL/GenBank/DDBJ whole genome shotgun (WGS) entry which is preliminary data.</text>
</comment>
<evidence type="ECO:0000313" key="3">
    <source>
        <dbReference type="Proteomes" id="UP001642464"/>
    </source>
</evidence>
<feature type="chain" id="PRO_5045792618" evidence="1">
    <location>
        <begin position="21"/>
        <end position="150"/>
    </location>
</feature>
<feature type="signal peptide" evidence="1">
    <location>
        <begin position="1"/>
        <end position="20"/>
    </location>
</feature>
<sequence>MKKSSNVWLAFALSFAWVDQFAFTGFRSCLHTTSVPGRSHTVRLYAVKGYFAIRDLLVVERKEEDVAAFHESERKRWRKVYDEEYVETPQDFYPGDRVEVIADVSVNKDIRSAEGMRGVVTHFDFDDGYESCQTCQSSYPVTVLLDEIPE</sequence>
<dbReference type="Proteomes" id="UP001642464">
    <property type="component" value="Unassembled WGS sequence"/>
</dbReference>
<reference evidence="2 3" key="1">
    <citation type="submission" date="2024-02" db="EMBL/GenBank/DDBJ databases">
        <authorList>
            <person name="Chen Y."/>
            <person name="Shah S."/>
            <person name="Dougan E. K."/>
            <person name="Thang M."/>
            <person name="Chan C."/>
        </authorList>
    </citation>
    <scope>NUCLEOTIDE SEQUENCE [LARGE SCALE GENOMIC DNA]</scope>
</reference>